<dbReference type="RefSeq" id="WP_078276403.1">
    <property type="nucleotide sequence ID" value="NZ_CAACXO010000043.1"/>
</dbReference>
<evidence type="ECO:0000313" key="6">
    <source>
        <dbReference type="Proteomes" id="UP000255279"/>
    </source>
</evidence>
<name>A0A1T0A3Q1_9GAMM</name>
<evidence type="ECO:0000256" key="1">
    <source>
        <dbReference type="SAM" id="MobiDB-lite"/>
    </source>
</evidence>
<evidence type="ECO:0000313" key="5">
    <source>
        <dbReference type="Proteomes" id="UP000190435"/>
    </source>
</evidence>
<dbReference type="SUPFAM" id="SSF55166">
    <property type="entry name" value="Hedgehog/DD-peptidase"/>
    <property type="match status" value="1"/>
</dbReference>
<feature type="domain" description="Peptidase M15A C-terminal" evidence="2">
    <location>
        <begin position="41"/>
        <end position="123"/>
    </location>
</feature>
<dbReference type="Gene3D" id="3.30.1380.10">
    <property type="match status" value="1"/>
</dbReference>
<sequence>MQIKDIQQKIGTTPDGKWGEQSKKALRKALADGMVIQITPNITLNELLASQTASRNRIDNMPDHATLQNLIDSAENLWQPARDILGQPIRITSGYRSPALNKRIGGASNSAHKHGFAIDFSCPAFGVPAKIVPFLVREFKKRGIKFDQAIIEYPKRPNSWVHLAYKHPSGRQRQSSFTIG</sequence>
<proteinExistence type="predicted"/>
<dbReference type="Proteomes" id="UP000255279">
    <property type="component" value="Unassembled WGS sequence"/>
</dbReference>
<keyword evidence="5" id="KW-1185">Reference proteome</keyword>
<evidence type="ECO:0000313" key="4">
    <source>
        <dbReference type="EMBL" id="STZ14551.1"/>
    </source>
</evidence>
<dbReference type="AlphaFoldDB" id="A0A1T0A3Q1"/>
<dbReference type="InterPro" id="IPR013230">
    <property type="entry name" value="Peptidase_M15A_C"/>
</dbReference>
<accession>A0A1T0A3Q1</accession>
<organism evidence="3 5">
    <name type="scientific">Moraxella caviae</name>
    <dbReference type="NCBI Taxonomy" id="34060"/>
    <lineage>
        <taxon>Bacteria</taxon>
        <taxon>Pseudomonadati</taxon>
        <taxon>Pseudomonadota</taxon>
        <taxon>Gammaproteobacteria</taxon>
        <taxon>Moraxellales</taxon>
        <taxon>Moraxellaceae</taxon>
        <taxon>Moraxella</taxon>
    </lineage>
</organism>
<dbReference type="EMBL" id="MUXU01000033">
    <property type="protein sequence ID" value="OOR90228.1"/>
    <property type="molecule type" value="Genomic_DNA"/>
</dbReference>
<reference evidence="4 6" key="2">
    <citation type="submission" date="2018-06" db="EMBL/GenBank/DDBJ databases">
        <authorList>
            <consortium name="Pathogen Informatics"/>
            <person name="Doyle S."/>
        </authorList>
    </citation>
    <scope>NUCLEOTIDE SEQUENCE [LARGE SCALE GENOMIC DNA]</scope>
    <source>
        <strain evidence="4 6">NCTC10293</strain>
    </source>
</reference>
<gene>
    <name evidence="3" type="ORF">B0181_04980</name>
    <name evidence="4" type="ORF">NCTC10293_02146</name>
</gene>
<dbReference type="Pfam" id="PF08291">
    <property type="entry name" value="Peptidase_M15_3"/>
    <property type="match status" value="1"/>
</dbReference>
<dbReference type="STRING" id="34060.B0181_04980"/>
<dbReference type="Proteomes" id="UP000190435">
    <property type="component" value="Unassembled WGS sequence"/>
</dbReference>
<evidence type="ECO:0000259" key="2">
    <source>
        <dbReference type="Pfam" id="PF08291"/>
    </source>
</evidence>
<evidence type="ECO:0000313" key="3">
    <source>
        <dbReference type="EMBL" id="OOR90228.1"/>
    </source>
</evidence>
<dbReference type="EMBL" id="UGQE01000004">
    <property type="protein sequence ID" value="STZ14551.1"/>
    <property type="molecule type" value="Genomic_DNA"/>
</dbReference>
<dbReference type="InterPro" id="IPR009045">
    <property type="entry name" value="Zn_M74/Hedgehog-like"/>
</dbReference>
<protein>
    <submittedName>
        <fullName evidence="3">Peptidase M15</fullName>
    </submittedName>
</protein>
<feature type="region of interest" description="Disordered" evidence="1">
    <location>
        <begin position="1"/>
        <end position="20"/>
    </location>
</feature>
<reference evidence="3 5" key="1">
    <citation type="submission" date="2017-02" db="EMBL/GenBank/DDBJ databases">
        <title>Draft genome sequence of Moraxella caviae CCUG 355 type strain.</title>
        <authorList>
            <person name="Engstrom-Jakobsson H."/>
            <person name="Salva-Serra F."/>
            <person name="Thorell K."/>
            <person name="Gonzales-Siles L."/>
            <person name="Karlsson R."/>
            <person name="Boulund F."/>
            <person name="Engstrand L."/>
            <person name="Moore E."/>
        </authorList>
    </citation>
    <scope>NUCLEOTIDE SEQUENCE [LARGE SCALE GENOMIC DNA]</scope>
    <source>
        <strain evidence="3 5">CCUG 355</strain>
    </source>
</reference>